<feature type="compositionally biased region" description="Polar residues" evidence="1">
    <location>
        <begin position="495"/>
        <end position="504"/>
    </location>
</feature>
<feature type="compositionally biased region" description="Basic residues" evidence="1">
    <location>
        <begin position="875"/>
        <end position="888"/>
    </location>
</feature>
<sequence length="888" mass="97105">MKGLALCPSIQYLTKVPSTSVAEKRIQESHQTSPFPTYRNQIPFVVSPEYFDKMPSLSLQTSCLTALQDALCLLEFPKCASQTQETLPVCWSVRDRVAQLCYEPFNHEHPPSGPTSDQHVEGDEGVTLEQIRDSLFTPSFDTRWAASASVQEPDCVSFSDRGIGASPLENIQIVNDLGDQPFDEFKADRLEEEQWLKEQSAADLNADQSGLFEYDDDDVEYYAAIESMNDKLLDRRSRIRQHHHHKSSEGKKHKEKRSYDTSAAKANAKERVHIMIRADESDQAVYTVPMDSGSKKVLAQQSLSHAETNKNSALDDHQHVLAQSGTYNASPSDASDALGKANAGHPVDTIKEAGESDEASHPKKGTVLLAAVPILLLMGAIAGFTVYRRYYENSFNQGGRNDTHDAIPGEDYHRRGSPIHFDRTFLNTIHSPPPTATYLHDPENNSRHQSPTSIASAGNMKRPPPSAGSHGKTRFQELSRSYDFGAGLRSIKNALSRSNNNSRDTLNKANSASISSSSLNGKNHAFGAGGHSLAKIGSHPGLNALERQQLQQQYGASGGPSGSGSGSRFPDIHNMVAQEHSIVWGQYSADDDGGYHDSSATLASNLARKSVSTNSLSGGKYSHHHQQSSAHQPDTPTDSIGDCLSPESPSMSREELMRRREMFAPAYTFGSEGSAATDSHSGTDLLFDARDHFFDMGNEKALETQLHDEEMDMYLSMEKEESPYVVDDYNSMNPAPYEPKVLYRHVLDSNIQKSAPMSEKEPVVRPSISIDRAVEETFDEKAAMKALEDVEEEEEESTHVLGNASPEWNQTIGAEQEQAVDRLSANAAIGATAVALGSSMQASGSVEFDPAEWEEDPRSTSTASLVASGGGGSKGGKKKNKSKKGRKH</sequence>
<gene>
    <name evidence="2" type="ORF">MVEG_11936</name>
</gene>
<keyword evidence="3" id="KW-1185">Reference proteome</keyword>
<feature type="region of interest" description="Disordered" evidence="1">
    <location>
        <begin position="838"/>
        <end position="888"/>
    </location>
</feature>
<organism evidence="2 3">
    <name type="scientific">Podila verticillata NRRL 6337</name>
    <dbReference type="NCBI Taxonomy" id="1069443"/>
    <lineage>
        <taxon>Eukaryota</taxon>
        <taxon>Fungi</taxon>
        <taxon>Fungi incertae sedis</taxon>
        <taxon>Mucoromycota</taxon>
        <taxon>Mortierellomycotina</taxon>
        <taxon>Mortierellomycetes</taxon>
        <taxon>Mortierellales</taxon>
        <taxon>Mortierellaceae</taxon>
        <taxon>Podila</taxon>
    </lineage>
</organism>
<dbReference type="Proteomes" id="UP000243308">
    <property type="component" value="Unassembled WGS sequence"/>
</dbReference>
<dbReference type="OrthoDB" id="2423135at2759"/>
<protein>
    <submittedName>
        <fullName evidence="2">Uncharacterized protein</fullName>
    </submittedName>
</protein>
<feature type="compositionally biased region" description="Low complexity" evidence="1">
    <location>
        <begin position="507"/>
        <end position="518"/>
    </location>
</feature>
<feature type="region of interest" description="Disordered" evidence="1">
    <location>
        <begin position="612"/>
        <end position="649"/>
    </location>
</feature>
<evidence type="ECO:0000313" key="2">
    <source>
        <dbReference type="EMBL" id="KFH62543.1"/>
    </source>
</evidence>
<feature type="region of interest" description="Disordered" evidence="1">
    <location>
        <begin position="433"/>
        <end position="473"/>
    </location>
</feature>
<dbReference type="EMBL" id="KN042431">
    <property type="protein sequence ID" value="KFH62543.1"/>
    <property type="molecule type" value="Genomic_DNA"/>
</dbReference>
<evidence type="ECO:0000256" key="1">
    <source>
        <dbReference type="SAM" id="MobiDB-lite"/>
    </source>
</evidence>
<accession>A0A086TKR6</accession>
<evidence type="ECO:0000313" key="3">
    <source>
        <dbReference type="Proteomes" id="UP000243308"/>
    </source>
</evidence>
<feature type="region of interest" description="Disordered" evidence="1">
    <location>
        <begin position="552"/>
        <end position="571"/>
    </location>
</feature>
<name>A0A086TKR6_9FUNG</name>
<feature type="region of interest" description="Disordered" evidence="1">
    <location>
        <begin position="495"/>
        <end position="518"/>
    </location>
</feature>
<dbReference type="AlphaFoldDB" id="A0A086TKR6"/>
<proteinExistence type="predicted"/>
<reference evidence="2 3" key="1">
    <citation type="submission" date="2011-02" db="EMBL/GenBank/DDBJ databases">
        <title>The Genome Sequence of Mortierella verticillata NRRL 6337.</title>
        <authorList>
            <consortium name="The Broad Institute Genome Sequencing Platform"/>
            <person name="Russ C."/>
            <person name="Cuomo C."/>
            <person name="Burger G."/>
            <person name="Gray M.W."/>
            <person name="Holland P.W.H."/>
            <person name="King N."/>
            <person name="Lang F.B.F."/>
            <person name="Roger A.J."/>
            <person name="Ruiz-Trillo I."/>
            <person name="Young S.K."/>
            <person name="Zeng Q."/>
            <person name="Gargeya S."/>
            <person name="Alvarado L."/>
            <person name="Berlin A."/>
            <person name="Chapman S.B."/>
            <person name="Chen Z."/>
            <person name="Freedman E."/>
            <person name="Gellesch M."/>
            <person name="Goldberg J."/>
            <person name="Griggs A."/>
            <person name="Gujja S."/>
            <person name="Heilman E."/>
            <person name="Heiman D."/>
            <person name="Howarth C."/>
            <person name="Mehta T."/>
            <person name="Neiman D."/>
            <person name="Pearson M."/>
            <person name="Roberts A."/>
            <person name="Saif S."/>
            <person name="Shea T."/>
            <person name="Shenoy N."/>
            <person name="Sisk P."/>
            <person name="Stolte C."/>
            <person name="Sykes S."/>
            <person name="White J."/>
            <person name="Yandava C."/>
            <person name="Haas B."/>
            <person name="Nusbaum C."/>
            <person name="Birren B."/>
        </authorList>
    </citation>
    <scope>NUCLEOTIDE SEQUENCE [LARGE SCALE GENOMIC DNA]</scope>
    <source>
        <strain evidence="2 3">NRRL 6337</strain>
    </source>
</reference>
<feature type="compositionally biased region" description="Polar residues" evidence="1">
    <location>
        <begin position="447"/>
        <end position="456"/>
    </location>
</feature>
<feature type="region of interest" description="Disordered" evidence="1">
    <location>
        <begin position="238"/>
        <end position="266"/>
    </location>
</feature>
<feature type="compositionally biased region" description="Gly residues" evidence="1">
    <location>
        <begin position="556"/>
        <end position="565"/>
    </location>
</feature>